<gene>
    <name evidence="2" type="ORF">MPLG2_2174</name>
</gene>
<dbReference type="RefSeq" id="WP_105185984.1">
    <property type="nucleotide sequence ID" value="NZ_BAAAGO010000034.1"/>
</dbReference>
<reference evidence="2 3" key="1">
    <citation type="submission" date="2018-02" db="EMBL/GenBank/DDBJ databases">
        <authorList>
            <person name="Cohen D.B."/>
            <person name="Kent A.D."/>
        </authorList>
    </citation>
    <scope>NUCLEOTIDE SEQUENCE [LARGE SCALE GENOMIC DNA]</scope>
    <source>
        <strain evidence="2">1</strain>
    </source>
</reference>
<evidence type="ECO:0000256" key="1">
    <source>
        <dbReference type="HAMAP-Rule" id="MF_01187"/>
    </source>
</evidence>
<evidence type="ECO:0000313" key="3">
    <source>
        <dbReference type="Proteomes" id="UP000238164"/>
    </source>
</evidence>
<dbReference type="Proteomes" id="UP000238164">
    <property type="component" value="Chromosome 1"/>
</dbReference>
<proteinExistence type="inferred from homology"/>
<organism evidence="2 3">
    <name type="scientific">Micropruina glycogenica</name>
    <dbReference type="NCBI Taxonomy" id="75385"/>
    <lineage>
        <taxon>Bacteria</taxon>
        <taxon>Bacillati</taxon>
        <taxon>Actinomycetota</taxon>
        <taxon>Actinomycetes</taxon>
        <taxon>Propionibacteriales</taxon>
        <taxon>Nocardioidaceae</taxon>
        <taxon>Micropruina</taxon>
    </lineage>
</organism>
<dbReference type="KEGG" id="mgg:MPLG2_2174"/>
<sequence length="61" mass="6616">MPDLTHDVLELLVCPACHSAFTWDYEASELVCTGADCGLAYPLKGGIPILLIDEARRPTRG</sequence>
<name>A0A2N9JGI6_9ACTN</name>
<dbReference type="HAMAP" id="MF_01187">
    <property type="entry name" value="UPF0434"/>
    <property type="match status" value="1"/>
</dbReference>
<dbReference type="OrthoDB" id="9812205at2"/>
<dbReference type="EMBL" id="LT985188">
    <property type="protein sequence ID" value="SPD87204.1"/>
    <property type="molecule type" value="Genomic_DNA"/>
</dbReference>
<evidence type="ECO:0000313" key="2">
    <source>
        <dbReference type="EMBL" id="SPD87204.1"/>
    </source>
</evidence>
<dbReference type="InterPro" id="IPR005651">
    <property type="entry name" value="Trm112-like"/>
</dbReference>
<protein>
    <recommendedName>
        <fullName evidence="1">UPF0434 protein MPLG2_2174</fullName>
    </recommendedName>
</protein>
<dbReference type="Gene3D" id="2.20.25.10">
    <property type="match status" value="1"/>
</dbReference>
<dbReference type="SUPFAM" id="SSF158997">
    <property type="entry name" value="Trm112p-like"/>
    <property type="match status" value="1"/>
</dbReference>
<comment type="similarity">
    <text evidence="1">Belongs to the UPF0434 family.</text>
</comment>
<dbReference type="AlphaFoldDB" id="A0A2N9JGI6"/>
<accession>A0A2N9JGI6</accession>
<keyword evidence="3" id="KW-1185">Reference proteome</keyword>
<dbReference type="Pfam" id="PF03966">
    <property type="entry name" value="Trm112p"/>
    <property type="match status" value="1"/>
</dbReference>